<accession>A0A2Z5GBZ6</accession>
<name>A0A2Z5GBZ6_9BACT</name>
<geneLocation type="plasmid" evidence="3">
    <name>pacpol4</name>
</geneLocation>
<dbReference type="KEGG" id="abas:ACPOL_6919"/>
<dbReference type="Proteomes" id="UP000253606">
    <property type="component" value="Plasmid pACPOL4"/>
</dbReference>
<keyword evidence="3" id="KW-1185">Reference proteome</keyword>
<geneLocation type="plasmid" evidence="2">
    <name>pACPOL3</name>
</geneLocation>
<sequence>MRQNLVTGDKNLSYQQNLTGRKLALVVLEETDWNILKHEAAPVSAALDAAMPGSFQEVTFHRRRPRGSGRKRDC</sequence>
<keyword evidence="1" id="KW-0614">Plasmid</keyword>
<protein>
    <submittedName>
        <fullName evidence="1">Uncharacterized protein</fullName>
    </submittedName>
</protein>
<gene>
    <name evidence="1" type="ORF">ACPOL_6919</name>
    <name evidence="2" type="ORF">ACPOL_7141</name>
</gene>
<dbReference type="OrthoDB" id="8085537at2"/>
<geneLocation type="plasmid" evidence="1">
    <name>pACPOL4</name>
</geneLocation>
<evidence type="ECO:0000313" key="1">
    <source>
        <dbReference type="EMBL" id="AXC16125.1"/>
    </source>
</evidence>
<dbReference type="EMBL" id="CP030844">
    <property type="protein sequence ID" value="AXC16333.1"/>
    <property type="molecule type" value="Genomic_DNA"/>
</dbReference>
<evidence type="ECO:0000313" key="2">
    <source>
        <dbReference type="EMBL" id="AXC16333.1"/>
    </source>
</evidence>
<organism evidence="1 3">
    <name type="scientific">Acidisarcina polymorpha</name>
    <dbReference type="NCBI Taxonomy" id="2211140"/>
    <lineage>
        <taxon>Bacteria</taxon>
        <taxon>Pseudomonadati</taxon>
        <taxon>Acidobacteriota</taxon>
        <taxon>Terriglobia</taxon>
        <taxon>Terriglobales</taxon>
        <taxon>Acidobacteriaceae</taxon>
        <taxon>Acidisarcina</taxon>
    </lineage>
</organism>
<geneLocation type="plasmid" evidence="3">
    <name>pacpol3</name>
</geneLocation>
<dbReference type="KEGG" id="abas:ACPOL_7141"/>
<proteinExistence type="predicted"/>
<dbReference type="AlphaFoldDB" id="A0A2Z5GBZ6"/>
<reference evidence="1 3" key="1">
    <citation type="journal article" date="2018" name="Front. Microbiol.">
        <title>Hydrolytic Capabilities as a Key to Environmental Success: Chitinolytic and Cellulolytic Acidobacteria From Acidic Sub-arctic Soils and Boreal Peatlands.</title>
        <authorList>
            <person name="Belova S.E."/>
            <person name="Ravin N.V."/>
            <person name="Pankratov T.A."/>
            <person name="Rakitin A.L."/>
            <person name="Ivanova A.A."/>
            <person name="Beletsky A.V."/>
            <person name="Mardanov A.V."/>
            <person name="Sinninghe Damste J.S."/>
            <person name="Dedysh S.N."/>
        </authorList>
    </citation>
    <scope>NUCLEOTIDE SEQUENCE [LARGE SCALE GENOMIC DNA]</scope>
    <source>
        <strain evidence="1 3">SBC82</strain>
        <plasmid evidence="2">pACPOL3</plasmid>
        <plasmid evidence="3">pacpol3</plasmid>
        <plasmid evidence="1">pACPOL4</plasmid>
        <plasmid evidence="3">pacpol4</plasmid>
    </source>
</reference>
<evidence type="ECO:0000313" key="3">
    <source>
        <dbReference type="Proteomes" id="UP000253606"/>
    </source>
</evidence>
<dbReference type="EMBL" id="CP030843">
    <property type="protein sequence ID" value="AXC16125.1"/>
    <property type="molecule type" value="Genomic_DNA"/>
</dbReference>
<dbReference type="RefSeq" id="WP_114211316.1">
    <property type="nucleotide sequence ID" value="NZ_CP030843.1"/>
</dbReference>
<dbReference type="Proteomes" id="UP000253606">
    <property type="component" value="Plasmid pACPOL3"/>
</dbReference>